<dbReference type="Pfam" id="PF06182">
    <property type="entry name" value="ABC2_membrane_6"/>
    <property type="match status" value="1"/>
</dbReference>
<organism evidence="2 3">
    <name type="scientific">Streptococcus cuniculi</name>
    <dbReference type="NCBI Taxonomy" id="1432788"/>
    <lineage>
        <taxon>Bacteria</taxon>
        <taxon>Bacillati</taxon>
        <taxon>Bacillota</taxon>
        <taxon>Bacilli</taxon>
        <taxon>Lactobacillales</taxon>
        <taxon>Streptococcaceae</taxon>
        <taxon>Streptococcus</taxon>
    </lineage>
</organism>
<keyword evidence="1" id="KW-0812">Transmembrane</keyword>
<gene>
    <name evidence="2" type="ORF">BU202_08580</name>
</gene>
<dbReference type="EMBL" id="MSJM01000007">
    <property type="protein sequence ID" value="OLF47366.1"/>
    <property type="molecule type" value="Genomic_DNA"/>
</dbReference>
<evidence type="ECO:0000313" key="2">
    <source>
        <dbReference type="EMBL" id="OLF47366.1"/>
    </source>
</evidence>
<keyword evidence="1" id="KW-1133">Transmembrane helix</keyword>
<dbReference type="Proteomes" id="UP000186890">
    <property type="component" value="Unassembled WGS sequence"/>
</dbReference>
<feature type="transmembrane region" description="Helical" evidence="1">
    <location>
        <begin position="30"/>
        <end position="51"/>
    </location>
</feature>
<proteinExistence type="predicted"/>
<dbReference type="PANTHER" id="PTHR36833:SF1">
    <property type="entry name" value="INTEGRAL MEMBRANE TRANSPORT PROTEIN"/>
    <property type="match status" value="1"/>
</dbReference>
<reference evidence="3" key="1">
    <citation type="submission" date="2016-12" db="EMBL/GenBank/DDBJ databases">
        <authorList>
            <person name="Gulvik C.A."/>
        </authorList>
    </citation>
    <scope>NUCLEOTIDE SEQUENCE [LARGE SCALE GENOMIC DNA]</scope>
    <source>
        <strain evidence="3">NED12-00049-6B</strain>
    </source>
</reference>
<keyword evidence="1" id="KW-0472">Membrane</keyword>
<feature type="transmembrane region" description="Helical" evidence="1">
    <location>
        <begin position="169"/>
        <end position="188"/>
    </location>
</feature>
<feature type="transmembrane region" description="Helical" evidence="1">
    <location>
        <begin position="226"/>
        <end position="247"/>
    </location>
</feature>
<evidence type="ECO:0000256" key="1">
    <source>
        <dbReference type="SAM" id="Phobius"/>
    </source>
</evidence>
<sequence>MKRYATLYYYNIKSFLIAAMSYRMDFFIGLLSSLIEQVVYLIFLNVLFGNIKEIAGFSYGQMLFIYGISTIGRSVHLIFFDNLWMFGSRYIREGDFERLMLLPVNPLFQLISERIQLQGIGTTIIGIIATSKAYQLLQLQWSLGELALFALICICIGLLYAAIQLGPTALAFWIVESFPITMGIFSLNQMAQYPMKIYPITIQILLIFVFPYAFTSYFPALHFLNISSIGLLLPLVVLIIFTINYTLFKHGMKKFSSVGN</sequence>
<feature type="transmembrane region" description="Helical" evidence="1">
    <location>
        <begin position="200"/>
        <end position="220"/>
    </location>
</feature>
<evidence type="ECO:0008006" key="4">
    <source>
        <dbReference type="Google" id="ProtNLM"/>
    </source>
</evidence>
<feature type="transmembrane region" description="Helical" evidence="1">
    <location>
        <begin position="63"/>
        <end position="80"/>
    </location>
</feature>
<protein>
    <recommendedName>
        <fullName evidence="4">ABC transporter permease</fullName>
    </recommendedName>
</protein>
<accession>A0A1Q8E6C7</accession>
<dbReference type="InterPro" id="IPR010390">
    <property type="entry name" value="ABC-2_transporter-like"/>
</dbReference>
<keyword evidence="3" id="KW-1185">Reference proteome</keyword>
<dbReference type="OrthoDB" id="9788195at2"/>
<name>A0A1Q8E6C7_9STRE</name>
<dbReference type="RefSeq" id="WP_075105365.1">
    <property type="nucleotide sequence ID" value="NZ_MSJM01000007.1"/>
</dbReference>
<evidence type="ECO:0000313" key="3">
    <source>
        <dbReference type="Proteomes" id="UP000186890"/>
    </source>
</evidence>
<comment type="caution">
    <text evidence="2">The sequence shown here is derived from an EMBL/GenBank/DDBJ whole genome shotgun (WGS) entry which is preliminary data.</text>
</comment>
<dbReference type="PANTHER" id="PTHR36833">
    <property type="entry name" value="SLR0610 PROTEIN-RELATED"/>
    <property type="match status" value="1"/>
</dbReference>
<feature type="transmembrane region" description="Helical" evidence="1">
    <location>
        <begin position="146"/>
        <end position="163"/>
    </location>
</feature>
<dbReference type="AlphaFoldDB" id="A0A1Q8E6C7"/>